<dbReference type="EMBL" id="LAEW01000001">
    <property type="protein sequence ID" value="KJQ46567.1"/>
    <property type="molecule type" value="Genomic_DNA"/>
</dbReference>
<dbReference type="KEGG" id="mmyi:mycmycITA_00628"/>
<reference evidence="1 2" key="1">
    <citation type="submission" date="2015-02" db="EMBL/GenBank/DDBJ databases">
        <title>Mycoplasma mycoides subsp. mycoides strain:B237 Genome sequencing.</title>
        <authorList>
            <person name="Fischer A."/>
            <person name="Santana-Cruz I."/>
            <person name="Schieck E."/>
            <person name="Gourle H."/>
            <person name="Lambert M."/>
            <person name="Nadendla S."/>
            <person name="Miller R.A."/>
            <person name="Weber J."/>
            <person name="Bongcam-Rudloff E."/>
            <person name="Vashee S."/>
            <person name="Frey J."/>
            <person name="Jores J."/>
        </authorList>
    </citation>
    <scope>NUCLEOTIDE SEQUENCE [LARGE SCALE GENOMIC DNA]</scope>
    <source>
        <strain evidence="1 2">B237</strain>
    </source>
</reference>
<organism evidence="1 2">
    <name type="scientific">Mycoplasma mycoides subsp. mycoides</name>
    <dbReference type="NCBI Taxonomy" id="2103"/>
    <lineage>
        <taxon>Bacteria</taxon>
        <taxon>Bacillati</taxon>
        <taxon>Mycoplasmatota</taxon>
        <taxon>Mollicutes</taxon>
        <taxon>Mycoplasmataceae</taxon>
        <taxon>Mycoplasma</taxon>
    </lineage>
</organism>
<sequence>MKLIFNQTDFKLKKHYELQGQLTDLDQIKSNNILIKSFDFISYDLDLDYNETLKMITVNGVINYTITGIDSRIGNEIKYSNYIDWNDEYSFTNSSDFNTNIIINEEFNLKDYIIEQINLNIPFNLSLNNDILNKYGLGWSLESEEEFQKSQANKIDPRWEQLDNIKIDDNNK</sequence>
<name>A0AAE2EJ34_MYCMY</name>
<accession>A0AAE2EJ34</accession>
<dbReference type="RefSeq" id="WP_011166771.1">
    <property type="nucleotide sequence ID" value="NZ_CP010267.1"/>
</dbReference>
<dbReference type="OMA" id="WTIMSEE"/>
<evidence type="ECO:0000313" key="2">
    <source>
        <dbReference type="Proteomes" id="UP000033624"/>
    </source>
</evidence>
<protein>
    <recommendedName>
        <fullName evidence="3">DUF177 domain-containing protein</fullName>
    </recommendedName>
</protein>
<evidence type="ECO:0000313" key="1">
    <source>
        <dbReference type="EMBL" id="KJQ46567.1"/>
    </source>
</evidence>
<evidence type="ECO:0008006" key="3">
    <source>
        <dbReference type="Google" id="ProtNLM"/>
    </source>
</evidence>
<gene>
    <name evidence="1" type="ORF">TS59_0650</name>
</gene>
<dbReference type="AlphaFoldDB" id="A0AAE2EJ34"/>
<dbReference type="Proteomes" id="UP000033624">
    <property type="component" value="Unassembled WGS sequence"/>
</dbReference>
<proteinExistence type="predicted"/>
<comment type="caution">
    <text evidence="1">The sequence shown here is derived from an EMBL/GenBank/DDBJ whole genome shotgun (WGS) entry which is preliminary data.</text>
</comment>